<organism evidence="1 2">
    <name type="scientific">Grouper iridovirus</name>
    <dbReference type="NCBI Taxonomy" id="127569"/>
    <lineage>
        <taxon>Viruses</taxon>
        <taxon>Varidnaviria</taxon>
        <taxon>Bamfordvirae</taxon>
        <taxon>Nucleocytoviricota</taxon>
        <taxon>Megaviricetes</taxon>
        <taxon>Pimascovirales</taxon>
        <taxon>Pimascovirales incertae sedis</taxon>
        <taxon>Iridoviridae</taxon>
        <taxon>Alphairidovirinae</taxon>
        <taxon>Ranavirus</taxon>
        <taxon>Ranavirus epinephelus1</taxon>
        <taxon>Singapore grouper iridovirus</taxon>
    </lineage>
</organism>
<sequence length="64" mass="7327">MGTNSRLLEILPVLKKNAFISTREINAHNSQEVTLYTTFCICDLFPLHCRGNFSPFPHIHNLLV</sequence>
<dbReference type="EMBL" id="AY666015">
    <property type="protein sequence ID" value="AAV91120.1"/>
    <property type="molecule type" value="Genomic_DNA"/>
</dbReference>
<evidence type="ECO:0000313" key="2">
    <source>
        <dbReference type="Proteomes" id="UP000102282"/>
    </source>
</evidence>
<gene>
    <name evidence="1" type="ORF">GIV93</name>
</gene>
<dbReference type="Proteomes" id="UP000102282">
    <property type="component" value="Genome"/>
</dbReference>
<name>Q5GAC3_9VIRU</name>
<accession>Q5GAC3</accession>
<proteinExistence type="predicted"/>
<protein>
    <submittedName>
        <fullName evidence="1">Uncharacterized protein</fullName>
    </submittedName>
</protein>
<reference evidence="1 2" key="1">
    <citation type="journal article" date="2005" name="J. Virol.">
        <title>Complete genome sequence of the grouper iridovirus and comparison of genomic organization with those of other iridoviruses.</title>
        <authorList>
            <person name="Tsai C.T."/>
            <person name="Ting J.W."/>
            <person name="Wu M.H."/>
            <person name="Wu M.F."/>
            <person name="Guo I.C."/>
            <person name="Chang C.Y."/>
        </authorList>
    </citation>
    <scope>NUCLEOTIDE SEQUENCE [LARGE SCALE GENOMIC DNA]</scope>
</reference>
<evidence type="ECO:0000313" key="1">
    <source>
        <dbReference type="EMBL" id="AAV91120.1"/>
    </source>
</evidence>